<dbReference type="InterPro" id="IPR053134">
    <property type="entry name" value="RNA-dir_DNA_polymerase"/>
</dbReference>
<evidence type="ECO:0000256" key="3">
    <source>
        <dbReference type="ARBA" id="ARBA00022722"/>
    </source>
</evidence>
<feature type="domain" description="Retrotransposon gag" evidence="10">
    <location>
        <begin position="520"/>
        <end position="582"/>
    </location>
</feature>
<dbReference type="SUPFAM" id="SSF56672">
    <property type="entry name" value="DNA/RNA polymerases"/>
    <property type="match status" value="1"/>
</dbReference>
<evidence type="ECO:0000256" key="2">
    <source>
        <dbReference type="ARBA" id="ARBA00022695"/>
    </source>
</evidence>
<evidence type="ECO:0000259" key="9">
    <source>
        <dbReference type="Pfam" id="PF00078"/>
    </source>
</evidence>
<protein>
    <recommendedName>
        <fullName evidence="14">Reverse transcriptase</fullName>
    </recommendedName>
</protein>
<keyword evidence="4" id="KW-0255">Endonuclease</keyword>
<keyword evidence="3" id="KW-0540">Nuclease</keyword>
<dbReference type="Pfam" id="PF17917">
    <property type="entry name" value="RT_RNaseH"/>
    <property type="match status" value="1"/>
</dbReference>
<keyword evidence="8" id="KW-1133">Transmembrane helix</keyword>
<feature type="compositionally biased region" description="Polar residues" evidence="7">
    <location>
        <begin position="365"/>
        <end position="377"/>
    </location>
</feature>
<dbReference type="InterPro" id="IPR041373">
    <property type="entry name" value="RT_RNaseH"/>
</dbReference>
<evidence type="ECO:0000259" key="10">
    <source>
        <dbReference type="Pfam" id="PF03732"/>
    </source>
</evidence>
<organism evidence="12 13">
    <name type="scientific">Vigna mungo</name>
    <name type="common">Black gram</name>
    <name type="synonym">Phaseolus mungo</name>
    <dbReference type="NCBI Taxonomy" id="3915"/>
    <lineage>
        <taxon>Eukaryota</taxon>
        <taxon>Viridiplantae</taxon>
        <taxon>Streptophyta</taxon>
        <taxon>Embryophyta</taxon>
        <taxon>Tracheophyta</taxon>
        <taxon>Spermatophyta</taxon>
        <taxon>Magnoliopsida</taxon>
        <taxon>eudicotyledons</taxon>
        <taxon>Gunneridae</taxon>
        <taxon>Pentapetalae</taxon>
        <taxon>rosids</taxon>
        <taxon>fabids</taxon>
        <taxon>Fabales</taxon>
        <taxon>Fabaceae</taxon>
        <taxon>Papilionoideae</taxon>
        <taxon>50 kb inversion clade</taxon>
        <taxon>NPAAA clade</taxon>
        <taxon>indigoferoid/millettioid clade</taxon>
        <taxon>Phaseoleae</taxon>
        <taxon>Vigna</taxon>
    </lineage>
</organism>
<dbReference type="InterPro" id="IPR000477">
    <property type="entry name" value="RT_dom"/>
</dbReference>
<evidence type="ECO:0000256" key="8">
    <source>
        <dbReference type="SAM" id="Phobius"/>
    </source>
</evidence>
<gene>
    <name evidence="12" type="ORF">V8G54_033752</name>
</gene>
<feature type="domain" description="Reverse transcriptase RNase H-like" evidence="11">
    <location>
        <begin position="1217"/>
        <end position="1301"/>
    </location>
</feature>
<dbReference type="GO" id="GO:0016787">
    <property type="term" value="F:hydrolase activity"/>
    <property type="evidence" value="ECO:0007669"/>
    <property type="project" value="UniProtKB-KW"/>
</dbReference>
<feature type="domain" description="Reverse transcriptase" evidence="9">
    <location>
        <begin position="1022"/>
        <end position="1160"/>
    </location>
</feature>
<evidence type="ECO:0000256" key="1">
    <source>
        <dbReference type="ARBA" id="ARBA00022679"/>
    </source>
</evidence>
<keyword evidence="13" id="KW-1185">Reference proteome</keyword>
<dbReference type="GO" id="GO:0004519">
    <property type="term" value="F:endonuclease activity"/>
    <property type="evidence" value="ECO:0007669"/>
    <property type="project" value="UniProtKB-KW"/>
</dbReference>
<evidence type="ECO:0000313" key="12">
    <source>
        <dbReference type="EMBL" id="WVY94664.1"/>
    </source>
</evidence>
<dbReference type="Proteomes" id="UP001374535">
    <property type="component" value="Chromosome 10"/>
</dbReference>
<dbReference type="InterPro" id="IPR012337">
    <property type="entry name" value="RNaseH-like_sf"/>
</dbReference>
<keyword evidence="8" id="KW-0812">Transmembrane</keyword>
<dbReference type="PANTHER" id="PTHR24559:SF444">
    <property type="entry name" value="REVERSE TRANSCRIPTASE DOMAIN-CONTAINING PROTEIN"/>
    <property type="match status" value="1"/>
</dbReference>
<dbReference type="Pfam" id="PF03732">
    <property type="entry name" value="Retrotrans_gag"/>
    <property type="match status" value="1"/>
</dbReference>
<feature type="compositionally biased region" description="Basic and acidic residues" evidence="7">
    <location>
        <begin position="407"/>
        <end position="418"/>
    </location>
</feature>
<keyword evidence="8" id="KW-0472">Membrane</keyword>
<evidence type="ECO:0000256" key="7">
    <source>
        <dbReference type="SAM" id="MobiDB-lite"/>
    </source>
</evidence>
<dbReference type="Pfam" id="PF00078">
    <property type="entry name" value="RVT_1"/>
    <property type="match status" value="1"/>
</dbReference>
<evidence type="ECO:0008006" key="14">
    <source>
        <dbReference type="Google" id="ProtNLM"/>
    </source>
</evidence>
<evidence type="ECO:0000256" key="5">
    <source>
        <dbReference type="ARBA" id="ARBA00022801"/>
    </source>
</evidence>
<name>A0AAQ3MQC2_VIGMU</name>
<evidence type="ECO:0000313" key="13">
    <source>
        <dbReference type="Proteomes" id="UP001374535"/>
    </source>
</evidence>
<keyword evidence="1" id="KW-0808">Transferase</keyword>
<evidence type="ECO:0000259" key="11">
    <source>
        <dbReference type="Pfam" id="PF17917"/>
    </source>
</evidence>
<dbReference type="CDD" id="cd01647">
    <property type="entry name" value="RT_LTR"/>
    <property type="match status" value="1"/>
</dbReference>
<dbReference type="SUPFAM" id="SSF53098">
    <property type="entry name" value="Ribonuclease H-like"/>
    <property type="match status" value="1"/>
</dbReference>
<evidence type="ECO:0000256" key="4">
    <source>
        <dbReference type="ARBA" id="ARBA00022759"/>
    </source>
</evidence>
<reference evidence="12 13" key="1">
    <citation type="journal article" date="2023" name="Life. Sci Alliance">
        <title>Evolutionary insights into 3D genome organization and epigenetic landscape of Vigna mungo.</title>
        <authorList>
            <person name="Junaid A."/>
            <person name="Singh B."/>
            <person name="Bhatia S."/>
        </authorList>
    </citation>
    <scope>NUCLEOTIDE SEQUENCE [LARGE SCALE GENOMIC DNA]</scope>
    <source>
        <strain evidence="12">Urdbean</strain>
    </source>
</reference>
<evidence type="ECO:0000256" key="6">
    <source>
        <dbReference type="ARBA" id="ARBA00022918"/>
    </source>
</evidence>
<keyword evidence="2" id="KW-0548">Nucleotidyltransferase</keyword>
<dbReference type="PANTHER" id="PTHR24559">
    <property type="entry name" value="TRANSPOSON TY3-I GAG-POL POLYPROTEIN"/>
    <property type="match status" value="1"/>
</dbReference>
<dbReference type="InterPro" id="IPR043128">
    <property type="entry name" value="Rev_trsase/Diguanyl_cyclase"/>
</dbReference>
<keyword evidence="6" id="KW-0695">RNA-directed DNA polymerase</keyword>
<dbReference type="EMBL" id="CP144691">
    <property type="protein sequence ID" value="WVY94664.1"/>
    <property type="molecule type" value="Genomic_DNA"/>
</dbReference>
<proteinExistence type="predicted"/>
<dbReference type="GO" id="GO:0003964">
    <property type="term" value="F:RNA-directed DNA polymerase activity"/>
    <property type="evidence" value="ECO:0007669"/>
    <property type="project" value="UniProtKB-KW"/>
</dbReference>
<accession>A0AAQ3MQC2</accession>
<dbReference type="InterPro" id="IPR036397">
    <property type="entry name" value="RNaseH_sf"/>
</dbReference>
<feature type="transmembrane region" description="Helical" evidence="8">
    <location>
        <begin position="125"/>
        <end position="144"/>
    </location>
</feature>
<dbReference type="InterPro" id="IPR005162">
    <property type="entry name" value="Retrotrans_gag_dom"/>
</dbReference>
<feature type="region of interest" description="Disordered" evidence="7">
    <location>
        <begin position="357"/>
        <end position="429"/>
    </location>
</feature>
<dbReference type="Gene3D" id="3.30.420.10">
    <property type="entry name" value="Ribonuclease H-like superfamily/Ribonuclease H"/>
    <property type="match status" value="1"/>
</dbReference>
<dbReference type="InterPro" id="IPR043502">
    <property type="entry name" value="DNA/RNA_pol_sf"/>
</dbReference>
<feature type="transmembrane region" description="Helical" evidence="8">
    <location>
        <begin position="165"/>
        <end position="187"/>
    </location>
</feature>
<dbReference type="Gene3D" id="3.10.10.10">
    <property type="entry name" value="HIV Type 1 Reverse Transcriptase, subunit A, domain 1"/>
    <property type="match status" value="1"/>
</dbReference>
<dbReference type="Gene3D" id="3.30.70.270">
    <property type="match status" value="1"/>
</dbReference>
<keyword evidence="5" id="KW-0378">Hydrolase</keyword>
<sequence length="1417" mass="158370">MRNGKERSVGVHSSLPIRASYWRNTPALALSLSSREGFVSSPPRRCEQFYGVSGELNSFLDFNVEVREENAKEDELMKLIWCCCSMLVRAVGGSLMAECCDEVLAREVMQLLVFGLDLQVEKMKMVAVAHVLATATCAVEMIGYRREWHAMKMIVSMEEGREKRGGLRLLMVLALVVTGSIMAVAVLNDAAARVSWREIRVCLEMVMMTCQGGQVKIKDELARAIETDQEGLEVDRHGWYSWTHEANIAGTSAMVKLVGETYGIMDQRLQVVNVHLLINIETLTRSRPIVIGVRRSGKVRQRQLGLCLVLGLTSETFGAHRGAKNSYYNPNTITMAREIPLQMKEMRAELATIRAERGNEARGPSAQSVNVETINSDNGEEDNPLTRGNGTRGDNNAGRGVRGGRGNGHERGGGERGRGGPNGRDGGRVDAVNMKTLMAGIVESGEQNPSLNGRVLVEQPNEVEGIHPFTARVMRAVIPENKMLPSMEKYGGGTDSVKHLRSFVDAMALCSLNELEEEIDWFHSLPLGTIDSFATLRQLFNQQYASSKAPGLTYTALVRMKQGKEESLKVFMDQFNRTARLIVSALTTTLRSGPFVDYLYAEEPKTMDELQNRLTSFIWVEEGRAHHRGREEMEPLIRTGRDRNVRQSIPQYIHHTPLNAPRVRVLEEALRADLLAVVQVPTHLGADENKYCRPLAEVCSTSKGSIFKWHRTTIYMTRSSQGKCVETRSENLHSVNRVEVQKKSMPAITFSNEDFHAPDLDQDDPMVITAMIFGEYIVLEDVLTDGDIGGGGNTVRRANCGFAGERVNTRGYVDMRTSLGVDKDAKELKVRSLLVDADTSYNVILGRPCLNAFGAIVSTPHLTLKYPLDDGRFHAIQVDQKMARQCYAGGLKLKPAVNKTGGGKSKVAMAELDMAELDPRTNAEDRVEPMGEVRTFVLGEAKQVTMLGNNLTYQQTRTIGGILNENKDLFAWTATDMPGIHSDKKRRLGIEKKKAVDEEVGKLLEARFIREVKYTTWLLNVVMDKYPLPSIDVLVDGVSGYEVLSLLDAYSGYNQILMYPPDSEKTAFITERATYCYDVMPFGLKNAGATYQRLMDKVFQQQIGPCMEVYVDDMVVRSRSVEEHAKDLEEVFAHVLKFDMRLNPSKCTFDVWAGKFLGFMLTARGIEANPDRCRAILEMRSPQSLKEVQRLLAERIKPIVKVMKKDCEAAFEEVKKILTEPPEKPEMKLIYFVSRGLKDAEIRYQRVEKVALSLLYAARRLRPYFLGHQVVVQTNHPIAKVLRKSDLAGGLVGWSIELSEFGLRYELRGSVRGQHLAEFAVELFPDTNEACCWKLSMDGSSNKQGGGAGIVLEGPSGLVIEQSLIFRFKLSNNQDEYEALLADFELARDLGAEHLKCKTDSQLVKGQMKGTFQIKDD</sequence>
<dbReference type="GO" id="GO:0003676">
    <property type="term" value="F:nucleic acid binding"/>
    <property type="evidence" value="ECO:0007669"/>
    <property type="project" value="InterPro"/>
</dbReference>